<protein>
    <submittedName>
        <fullName evidence="1">MSHA biogenesis protein MshI</fullName>
    </submittedName>
</protein>
<accession>A0A4R7JI47</accession>
<gene>
    <name evidence="1" type="ORF">DES49_2928</name>
</gene>
<keyword evidence="2" id="KW-1185">Reference proteome</keyword>
<dbReference type="OrthoDB" id="5296002at2"/>
<dbReference type="RefSeq" id="WP_133737150.1">
    <property type="nucleotide sequence ID" value="NZ_SOAX01000008.1"/>
</dbReference>
<dbReference type="SUPFAM" id="SSF53067">
    <property type="entry name" value="Actin-like ATPase domain"/>
    <property type="match status" value="1"/>
</dbReference>
<name>A0A4R7JI47_9GAMM</name>
<dbReference type="AlphaFoldDB" id="A0A4R7JI47"/>
<evidence type="ECO:0000313" key="2">
    <source>
        <dbReference type="Proteomes" id="UP000295830"/>
    </source>
</evidence>
<reference evidence="1 2" key="1">
    <citation type="submission" date="2019-03" db="EMBL/GenBank/DDBJ databases">
        <title>Genomic Encyclopedia of Type Strains, Phase IV (KMG-IV): sequencing the most valuable type-strain genomes for metagenomic binning, comparative biology and taxonomic classification.</title>
        <authorList>
            <person name="Goeker M."/>
        </authorList>
    </citation>
    <scope>NUCLEOTIDE SEQUENCE [LARGE SCALE GENOMIC DNA]</scope>
    <source>
        <strain evidence="1 2">DSM 15505</strain>
    </source>
</reference>
<comment type="caution">
    <text evidence="1">The sequence shown here is derived from an EMBL/GenBank/DDBJ whole genome shotgun (WGS) entry which is preliminary data.</text>
</comment>
<evidence type="ECO:0000313" key="1">
    <source>
        <dbReference type="EMBL" id="TDT36976.1"/>
    </source>
</evidence>
<proteinExistence type="predicted"/>
<organism evidence="1 2">
    <name type="scientific">Halospina denitrificans</name>
    <dbReference type="NCBI Taxonomy" id="332522"/>
    <lineage>
        <taxon>Bacteria</taxon>
        <taxon>Pseudomonadati</taxon>
        <taxon>Pseudomonadota</taxon>
        <taxon>Gammaproteobacteria</taxon>
        <taxon>Halospina</taxon>
    </lineage>
</organism>
<dbReference type="EMBL" id="SOAX01000008">
    <property type="protein sequence ID" value="TDT36976.1"/>
    <property type="molecule type" value="Genomic_DNA"/>
</dbReference>
<dbReference type="InterPro" id="IPR043129">
    <property type="entry name" value="ATPase_NBD"/>
</dbReference>
<sequence>MIPDFLKRPFTKKQHGVSLALELASGGIAWAMTGDGIHGARTGFVEVDSASRHEAVQDLITEHSLKGAVVNLVLSQDQYQIFQAERPPVEAHELAEAVRWKLGELLEYPANEAVIDTFPFPDDATRDRGKLINAVCAHQELIGGYVELVHEAGLELNRIDVAELALRNLLAYADPEGGGSALLYLSENHGHMVFCRGTMLYMARRIEVSLAQLRDAASQEQAVQALALEMQRSLDYFESQLRQVPPGRIQVAGHPEHLPLAGMLTTNVTAEVADFDWRVVLGDEAPEPDPRAGLALGALLATDQGVRP</sequence>
<dbReference type="Proteomes" id="UP000295830">
    <property type="component" value="Unassembled WGS sequence"/>
</dbReference>